<proteinExistence type="predicted"/>
<protein>
    <submittedName>
        <fullName evidence="1">Uncharacterized protein</fullName>
    </submittedName>
</protein>
<comment type="caution">
    <text evidence="1">The sequence shown here is derived from an EMBL/GenBank/DDBJ whole genome shotgun (WGS) entry which is preliminary data.</text>
</comment>
<accession>A0A8J5JK72</accession>
<name>A0A8J5JK72_HOMAM</name>
<dbReference type="AlphaFoldDB" id="A0A8J5JK72"/>
<dbReference type="Proteomes" id="UP000747542">
    <property type="component" value="Unassembled WGS sequence"/>
</dbReference>
<sequence length="229" mass="25367">MRTCRVVEGLGMNLRRTCSIGMTSSIVASSSCCYCVGASSIVVSSICCYCVEMREGFAKDLQGLARLCRRLREGLADLQTCRGLVILCRRVREGLALVVVVVVVVKEGLAGTCSDLQELAGLCRRERKRLGRTCCVAVVGGMFYRRLALCGRNDLERHAANNLREGKDSLYRGVGVIEGLAVICRRLAVMCRRVRERLTVMCRRVREGFAVICRSGRTRKDSLSCWSVK</sequence>
<gene>
    <name evidence="1" type="ORF">Hamer_G005832</name>
</gene>
<evidence type="ECO:0000313" key="2">
    <source>
        <dbReference type="Proteomes" id="UP000747542"/>
    </source>
</evidence>
<keyword evidence="2" id="KW-1185">Reference proteome</keyword>
<reference evidence="1" key="1">
    <citation type="journal article" date="2021" name="Sci. Adv.">
        <title>The American lobster genome reveals insights on longevity, neural, and immune adaptations.</title>
        <authorList>
            <person name="Polinski J.M."/>
            <person name="Zimin A.V."/>
            <person name="Clark K.F."/>
            <person name="Kohn A.B."/>
            <person name="Sadowski N."/>
            <person name="Timp W."/>
            <person name="Ptitsyn A."/>
            <person name="Khanna P."/>
            <person name="Romanova D.Y."/>
            <person name="Williams P."/>
            <person name="Greenwood S.J."/>
            <person name="Moroz L.L."/>
            <person name="Walt D.R."/>
            <person name="Bodnar A.G."/>
        </authorList>
    </citation>
    <scope>NUCLEOTIDE SEQUENCE</scope>
    <source>
        <strain evidence="1">GMGI-L3</strain>
    </source>
</reference>
<organism evidence="1 2">
    <name type="scientific">Homarus americanus</name>
    <name type="common">American lobster</name>
    <dbReference type="NCBI Taxonomy" id="6706"/>
    <lineage>
        <taxon>Eukaryota</taxon>
        <taxon>Metazoa</taxon>
        <taxon>Ecdysozoa</taxon>
        <taxon>Arthropoda</taxon>
        <taxon>Crustacea</taxon>
        <taxon>Multicrustacea</taxon>
        <taxon>Malacostraca</taxon>
        <taxon>Eumalacostraca</taxon>
        <taxon>Eucarida</taxon>
        <taxon>Decapoda</taxon>
        <taxon>Pleocyemata</taxon>
        <taxon>Astacidea</taxon>
        <taxon>Nephropoidea</taxon>
        <taxon>Nephropidae</taxon>
        <taxon>Homarus</taxon>
    </lineage>
</organism>
<dbReference type="EMBL" id="JAHLQT010037514">
    <property type="protein sequence ID" value="KAG7157409.1"/>
    <property type="molecule type" value="Genomic_DNA"/>
</dbReference>
<dbReference type="PROSITE" id="PS51257">
    <property type="entry name" value="PROKAR_LIPOPROTEIN"/>
    <property type="match status" value="1"/>
</dbReference>
<evidence type="ECO:0000313" key="1">
    <source>
        <dbReference type="EMBL" id="KAG7157409.1"/>
    </source>
</evidence>